<evidence type="ECO:0000313" key="11">
    <source>
        <dbReference type="EMBL" id="KAF1766968.1"/>
    </source>
</evidence>
<dbReference type="GO" id="GO:0005886">
    <property type="term" value="C:plasma membrane"/>
    <property type="evidence" value="ECO:0007669"/>
    <property type="project" value="TreeGrafter"/>
</dbReference>
<evidence type="ECO:0000256" key="2">
    <source>
        <dbReference type="ARBA" id="ARBA00007357"/>
    </source>
</evidence>
<keyword evidence="5" id="KW-0378">Hydrolase</keyword>
<dbReference type="EMBL" id="WUAV01000002">
    <property type="protein sequence ID" value="KAF1766968.1"/>
    <property type="molecule type" value="Genomic_DNA"/>
</dbReference>
<dbReference type="GO" id="GO:0004222">
    <property type="term" value="F:metalloendopeptidase activity"/>
    <property type="evidence" value="ECO:0007669"/>
    <property type="project" value="InterPro"/>
</dbReference>
<reference evidence="11 12" key="1">
    <citation type="submission" date="2019-12" db="EMBL/GenBank/DDBJ databases">
        <title>Chromosome-level assembly of the Caenorhabditis remanei genome.</title>
        <authorList>
            <person name="Teterina A.A."/>
            <person name="Willis J.H."/>
            <person name="Phillips P.C."/>
        </authorList>
    </citation>
    <scope>NUCLEOTIDE SEQUENCE [LARGE SCALE GENOMIC DNA]</scope>
    <source>
        <strain evidence="11 12">PX506</strain>
        <tissue evidence="11">Whole organism</tissue>
    </source>
</reference>
<keyword evidence="3" id="KW-0645">Protease</keyword>
<evidence type="ECO:0000256" key="3">
    <source>
        <dbReference type="ARBA" id="ARBA00022670"/>
    </source>
</evidence>
<accession>A0A6A5HGN2</accession>
<keyword evidence="7" id="KW-0482">Metalloprotease</keyword>
<organism evidence="11 12">
    <name type="scientific">Caenorhabditis remanei</name>
    <name type="common">Caenorhabditis vulgaris</name>
    <dbReference type="NCBI Taxonomy" id="31234"/>
    <lineage>
        <taxon>Eukaryota</taxon>
        <taxon>Metazoa</taxon>
        <taxon>Ecdysozoa</taxon>
        <taxon>Nematoda</taxon>
        <taxon>Chromadorea</taxon>
        <taxon>Rhabditida</taxon>
        <taxon>Rhabditina</taxon>
        <taxon>Rhabditomorpha</taxon>
        <taxon>Rhabditoidea</taxon>
        <taxon>Rhabditidae</taxon>
        <taxon>Peloderinae</taxon>
        <taxon>Caenorhabditis</taxon>
    </lineage>
</organism>
<dbReference type="SUPFAM" id="SSF55486">
    <property type="entry name" value="Metalloproteases ('zincins'), catalytic domain"/>
    <property type="match status" value="2"/>
</dbReference>
<dbReference type="GO" id="GO:0046872">
    <property type="term" value="F:metal ion binding"/>
    <property type="evidence" value="ECO:0007669"/>
    <property type="project" value="UniProtKB-KW"/>
</dbReference>
<feature type="domain" description="Peptidase M13 C-terminal" evidence="9">
    <location>
        <begin position="853"/>
        <end position="1056"/>
    </location>
</feature>
<dbReference type="InterPro" id="IPR042089">
    <property type="entry name" value="Peptidase_M13_dom_2"/>
</dbReference>
<dbReference type="CTD" id="9804144"/>
<keyword evidence="8" id="KW-0472">Membrane</keyword>
<comment type="similarity">
    <text evidence="2">Belongs to the peptidase M13 family.</text>
</comment>
<feature type="domain" description="Peptidase M13 N-terminal" evidence="10">
    <location>
        <begin position="614"/>
        <end position="794"/>
    </location>
</feature>
<name>A0A6A5HGN2_CAERE</name>
<evidence type="ECO:0000256" key="1">
    <source>
        <dbReference type="ARBA" id="ARBA00001947"/>
    </source>
</evidence>
<feature type="transmembrane region" description="Helical" evidence="8">
    <location>
        <begin position="364"/>
        <end position="385"/>
    </location>
</feature>
<dbReference type="GO" id="GO:0016485">
    <property type="term" value="P:protein processing"/>
    <property type="evidence" value="ECO:0007669"/>
    <property type="project" value="TreeGrafter"/>
</dbReference>
<sequence length="1057" mass="122276">MIKKTPERTLANFLIFYFIELAYDDLSIDSDTVESRECAELAVGAFPEASLAAFVNNYFDKENLEIASGMVEESKENFIEMVRESTWLHEKTKEAAVNKLEKLKKIVGYPDQFKEQGLLDKTFENLNLLSSDSYYKIIRKVEKVRMELVIDFLGVDTEFNPLAIYLDANAQYLPHKNLLTLLVPFLDDPLFDSTYPKYVKIAVTGNTISHEMGHGFDTEGRTRDENGDVKDWWAKEDLVEYDKRLDGKVTLDEMIADGLGVETAWRAFKKLDLAKEQKIVGFGEDYSIEKLYFRVAALDYCTVRSISNLEYQLTAPHPTDSFRVNGVFSNMKAFAETFNCPVGSPMNPKKKSLMSRKGKCSNPLLVLVIFLVIFIIAILTVVIVIRSKDRLTVPGSREALNVVTSTLKPPPATRNQNTSRPQIIITSKPRNVCETPECITLAHQLHNWQDKSVDPCVDFYKRACGKYQEHTITEGTRNNKKMVIVRNLIRDFLLNKTVSTSKSENAMKVLFEKCEMLKEQYVFEENGKSVLNELVEDLKSIGPWPLLEDKWDESKFDLNEMLINLAKSGKMQFGLFQIMTPLAPLLEIGPLYYREPPHDYFTKIISHILKANKIKRDKKHPYEMGRPEVKFSELKQQVPSVDFEKILENLINPARRNILKDKIKDRRVGYQHSLFFDKKDNLEHIIKSTPKRVMANFLIFNYLENTIHALSIDERAVKLRECDRVVIGFLPRASLRVFVRNYFDRENIPMVSELIENIKESFIEMIQESNWAHEKTKRAAILKVQKMKKMVGYPEEFEPPGALDKMLKTLHLEKSDSYYVMMKKIERFRTEQKMEYVALETELDPAEMILDVNANYNIERNLLKILIPFLDEPLFDSTFPKYVKTASTGFTLAHEIGHGFDIFGMERDENGRKRDWWTSEDSKEYKGRMKCLVDQYDEYDDPDFGRNLNGSQTIGEMMADRLGSATSWRAFKKLDLSNEPKIIGFENYDIEKLYFHIHALNFCAPRDTSPLVEAMEWIHPTDSFRVNGVFSNMKEFGEAFKCPIGSPMNPNRKCELF</sequence>
<dbReference type="CDD" id="cd08662">
    <property type="entry name" value="M13"/>
    <property type="match status" value="2"/>
</dbReference>
<dbReference type="GeneID" id="9804144"/>
<dbReference type="PROSITE" id="PS51885">
    <property type="entry name" value="NEPRILYSIN"/>
    <property type="match status" value="2"/>
</dbReference>
<dbReference type="Pfam" id="PF05649">
    <property type="entry name" value="Peptidase_M13_N"/>
    <property type="match status" value="2"/>
</dbReference>
<dbReference type="Pfam" id="PF01431">
    <property type="entry name" value="Peptidase_M13"/>
    <property type="match status" value="2"/>
</dbReference>
<evidence type="ECO:0008006" key="13">
    <source>
        <dbReference type="Google" id="ProtNLM"/>
    </source>
</evidence>
<dbReference type="InterPro" id="IPR008753">
    <property type="entry name" value="Peptidase_M13_N"/>
</dbReference>
<dbReference type="KEGG" id="crq:GCK72_006926"/>
<evidence type="ECO:0000256" key="5">
    <source>
        <dbReference type="ARBA" id="ARBA00022801"/>
    </source>
</evidence>
<evidence type="ECO:0000256" key="7">
    <source>
        <dbReference type="ARBA" id="ARBA00023049"/>
    </source>
</evidence>
<keyword evidence="4" id="KW-0479">Metal-binding</keyword>
<dbReference type="RefSeq" id="XP_053590086.1">
    <property type="nucleotide sequence ID" value="XM_053725892.1"/>
</dbReference>
<dbReference type="PANTHER" id="PTHR11733:SF7">
    <property type="entry name" value="NEPRILYSIN METALLOPEPTIDASE FAMILY-RELATED"/>
    <property type="match status" value="1"/>
</dbReference>
<evidence type="ECO:0000256" key="4">
    <source>
        <dbReference type="ARBA" id="ARBA00022723"/>
    </source>
</evidence>
<comment type="caution">
    <text evidence="11">The sequence shown here is derived from an EMBL/GenBank/DDBJ whole genome shotgun (WGS) entry which is preliminary data.</text>
</comment>
<keyword evidence="8" id="KW-1133">Transmembrane helix</keyword>
<keyword evidence="8" id="KW-0812">Transmembrane</keyword>
<dbReference type="AlphaFoldDB" id="A0A6A5HGN2"/>
<evidence type="ECO:0000259" key="10">
    <source>
        <dbReference type="Pfam" id="PF05649"/>
    </source>
</evidence>
<evidence type="ECO:0000313" key="12">
    <source>
        <dbReference type="Proteomes" id="UP000483820"/>
    </source>
</evidence>
<dbReference type="InterPro" id="IPR000718">
    <property type="entry name" value="Peptidase_M13"/>
</dbReference>
<comment type="cofactor">
    <cofactor evidence="1">
        <name>Zn(2+)</name>
        <dbReference type="ChEBI" id="CHEBI:29105"/>
    </cofactor>
</comment>
<feature type="domain" description="Peptidase M13 N-terminal" evidence="10">
    <location>
        <begin position="4"/>
        <end position="110"/>
    </location>
</feature>
<evidence type="ECO:0000256" key="8">
    <source>
        <dbReference type="SAM" id="Phobius"/>
    </source>
</evidence>
<dbReference type="InterPro" id="IPR024079">
    <property type="entry name" value="MetalloPept_cat_dom_sf"/>
</dbReference>
<keyword evidence="6" id="KW-0862">Zinc</keyword>
<evidence type="ECO:0000259" key="9">
    <source>
        <dbReference type="Pfam" id="PF01431"/>
    </source>
</evidence>
<dbReference type="Proteomes" id="UP000483820">
    <property type="component" value="Chromosome II"/>
</dbReference>
<dbReference type="PANTHER" id="PTHR11733">
    <property type="entry name" value="ZINC METALLOPROTEASE FAMILY M13 NEPRILYSIN-RELATED"/>
    <property type="match status" value="1"/>
</dbReference>
<gene>
    <name evidence="11" type="ORF">GCK72_006926</name>
</gene>
<feature type="domain" description="Peptidase M13 C-terminal" evidence="9">
    <location>
        <begin position="244"/>
        <end position="351"/>
    </location>
</feature>
<dbReference type="Gene3D" id="1.10.1380.10">
    <property type="entry name" value="Neutral endopeptidase , domain2"/>
    <property type="match status" value="3"/>
</dbReference>
<proteinExistence type="inferred from homology"/>
<dbReference type="InterPro" id="IPR018497">
    <property type="entry name" value="Peptidase_M13_C"/>
</dbReference>
<evidence type="ECO:0000256" key="6">
    <source>
        <dbReference type="ARBA" id="ARBA00022833"/>
    </source>
</evidence>
<protein>
    <recommendedName>
        <fullName evidence="13">Peptidase M13 C-terminal domain-containing protein</fullName>
    </recommendedName>
</protein>
<dbReference type="Gene3D" id="3.40.390.10">
    <property type="entry name" value="Collagenase (Catalytic Domain)"/>
    <property type="match status" value="3"/>
</dbReference>